<dbReference type="SUPFAM" id="SSF51206">
    <property type="entry name" value="cAMP-binding domain-like"/>
    <property type="match status" value="1"/>
</dbReference>
<dbReference type="InterPro" id="IPR012318">
    <property type="entry name" value="HTH_CRP"/>
</dbReference>
<dbReference type="PROSITE" id="PS50042">
    <property type="entry name" value="CNMP_BINDING_3"/>
    <property type="match status" value="1"/>
</dbReference>
<dbReference type="Gene3D" id="2.60.120.10">
    <property type="entry name" value="Jelly Rolls"/>
    <property type="match status" value="1"/>
</dbReference>
<reference evidence="6 7" key="1">
    <citation type="submission" date="2019-12" db="EMBL/GenBank/DDBJ databases">
        <title>Genomic-based taxomic classification of the family Erythrobacteraceae.</title>
        <authorList>
            <person name="Xu L."/>
        </authorList>
    </citation>
    <scope>NUCLEOTIDE SEQUENCE [LARGE SCALE GENOMIC DNA]</scope>
    <source>
        <strain evidence="6 7">MCCC 1A09962</strain>
    </source>
</reference>
<dbReference type="OrthoDB" id="7630420at2"/>
<evidence type="ECO:0000259" key="4">
    <source>
        <dbReference type="PROSITE" id="PS50042"/>
    </source>
</evidence>
<dbReference type="GO" id="GO:0006355">
    <property type="term" value="P:regulation of DNA-templated transcription"/>
    <property type="evidence" value="ECO:0007669"/>
    <property type="project" value="InterPro"/>
</dbReference>
<evidence type="ECO:0000256" key="1">
    <source>
        <dbReference type="ARBA" id="ARBA00023015"/>
    </source>
</evidence>
<dbReference type="SMART" id="SM00419">
    <property type="entry name" value="HTH_CRP"/>
    <property type="match status" value="1"/>
</dbReference>
<keyword evidence="7" id="KW-1185">Reference proteome</keyword>
<protein>
    <submittedName>
        <fullName evidence="6">Helix-turn-helix domain-containing protein</fullName>
    </submittedName>
</protein>
<dbReference type="InterPro" id="IPR000595">
    <property type="entry name" value="cNMP-bd_dom"/>
</dbReference>
<evidence type="ECO:0000256" key="3">
    <source>
        <dbReference type="ARBA" id="ARBA00023163"/>
    </source>
</evidence>
<dbReference type="InterPro" id="IPR036390">
    <property type="entry name" value="WH_DNA-bd_sf"/>
</dbReference>
<dbReference type="Proteomes" id="UP000433104">
    <property type="component" value="Unassembled WGS sequence"/>
</dbReference>
<dbReference type="InterPro" id="IPR018490">
    <property type="entry name" value="cNMP-bd_dom_sf"/>
</dbReference>
<organism evidence="6 7">
    <name type="scientific">Parapontixanthobacter aurantiacus</name>
    <dbReference type="NCBI Taxonomy" id="1463599"/>
    <lineage>
        <taxon>Bacteria</taxon>
        <taxon>Pseudomonadati</taxon>
        <taxon>Pseudomonadota</taxon>
        <taxon>Alphaproteobacteria</taxon>
        <taxon>Sphingomonadales</taxon>
        <taxon>Erythrobacteraceae</taxon>
        <taxon>Parapontixanthobacter</taxon>
    </lineage>
</organism>
<dbReference type="SUPFAM" id="SSF46785">
    <property type="entry name" value="Winged helix' DNA-binding domain"/>
    <property type="match status" value="1"/>
</dbReference>
<dbReference type="Pfam" id="PF13545">
    <property type="entry name" value="HTH_Crp_2"/>
    <property type="match status" value="1"/>
</dbReference>
<comment type="caution">
    <text evidence="6">The sequence shown here is derived from an EMBL/GenBank/DDBJ whole genome shotgun (WGS) entry which is preliminary data.</text>
</comment>
<sequence>MADIATASGGVESLLCRTFGCDGAVAHKIIAAARARDFDEEAVIVHRGDHIADAFFMVMGQARGVVYSREGALVVAQEYRPGDLFGALGGDGPAEQEADIVAVRKVSSLIIEAAALATIAQRHGEIGLALSRMLMTRLREATVRLYERTALSAQGRVYAELRRLADGDTLSIRPPPIVTDLAVRVGTTRETASRAINALERRGIIERSDGSWTILAPRRLEEAIY</sequence>
<dbReference type="Pfam" id="PF00027">
    <property type="entry name" value="cNMP_binding"/>
    <property type="match status" value="1"/>
</dbReference>
<dbReference type="EMBL" id="WTYW01000003">
    <property type="protein sequence ID" value="MXO86562.1"/>
    <property type="molecule type" value="Genomic_DNA"/>
</dbReference>
<evidence type="ECO:0000256" key="2">
    <source>
        <dbReference type="ARBA" id="ARBA00023125"/>
    </source>
</evidence>
<dbReference type="RefSeq" id="WP_160683760.1">
    <property type="nucleotide sequence ID" value="NZ_WTYW01000003.1"/>
</dbReference>
<feature type="domain" description="HTH crp-type" evidence="5">
    <location>
        <begin position="151"/>
        <end position="218"/>
    </location>
</feature>
<evidence type="ECO:0000313" key="6">
    <source>
        <dbReference type="EMBL" id="MXO86562.1"/>
    </source>
</evidence>
<dbReference type="AlphaFoldDB" id="A0A844ZH32"/>
<dbReference type="InterPro" id="IPR014710">
    <property type="entry name" value="RmlC-like_jellyroll"/>
</dbReference>
<accession>A0A844ZH32</accession>
<feature type="domain" description="Cyclic nucleotide-binding" evidence="4">
    <location>
        <begin position="28"/>
        <end position="137"/>
    </location>
</feature>
<name>A0A844ZH32_9SPHN</name>
<keyword evidence="1" id="KW-0805">Transcription regulation</keyword>
<evidence type="ECO:0000313" key="7">
    <source>
        <dbReference type="Proteomes" id="UP000433104"/>
    </source>
</evidence>
<dbReference type="GO" id="GO:0003677">
    <property type="term" value="F:DNA binding"/>
    <property type="evidence" value="ECO:0007669"/>
    <property type="project" value="UniProtKB-KW"/>
</dbReference>
<keyword evidence="2" id="KW-0238">DNA-binding</keyword>
<keyword evidence="3" id="KW-0804">Transcription</keyword>
<dbReference type="PROSITE" id="PS51063">
    <property type="entry name" value="HTH_CRP_2"/>
    <property type="match status" value="1"/>
</dbReference>
<dbReference type="CDD" id="cd00038">
    <property type="entry name" value="CAP_ED"/>
    <property type="match status" value="1"/>
</dbReference>
<proteinExistence type="predicted"/>
<evidence type="ECO:0000259" key="5">
    <source>
        <dbReference type="PROSITE" id="PS51063"/>
    </source>
</evidence>
<gene>
    <name evidence="6" type="ORF">GRI38_11055</name>
</gene>